<dbReference type="SUPFAM" id="SSF51735">
    <property type="entry name" value="NAD(P)-binding Rossmann-fold domains"/>
    <property type="match status" value="1"/>
</dbReference>
<evidence type="ECO:0000256" key="1">
    <source>
        <dbReference type="ARBA" id="ARBA00007637"/>
    </source>
</evidence>
<dbReference type="KEGG" id="pdu:PDUR_15455"/>
<evidence type="ECO:0000313" key="6">
    <source>
        <dbReference type="Proteomes" id="UP000029409"/>
    </source>
</evidence>
<keyword evidence="6" id="KW-1185">Reference proteome</keyword>
<dbReference type="Proteomes" id="UP000029409">
    <property type="component" value="Chromosome"/>
</dbReference>
<evidence type="ECO:0000256" key="2">
    <source>
        <dbReference type="SAM" id="Phobius"/>
    </source>
</evidence>
<dbReference type="Pfam" id="PF01370">
    <property type="entry name" value="Epimerase"/>
    <property type="match status" value="1"/>
</dbReference>
<evidence type="ECO:0000313" key="5">
    <source>
        <dbReference type="EMBL" id="AIQ13153.1"/>
    </source>
</evidence>
<accession>A0A089HS01</accession>
<gene>
    <name evidence="5" type="ORF">PDUR_15455</name>
</gene>
<evidence type="ECO:0000259" key="4">
    <source>
        <dbReference type="Pfam" id="PF01590"/>
    </source>
</evidence>
<name>A0A089HS01_PAEDU</name>
<dbReference type="PANTHER" id="PTHR43000">
    <property type="entry name" value="DTDP-D-GLUCOSE 4,6-DEHYDRATASE-RELATED"/>
    <property type="match status" value="1"/>
</dbReference>
<feature type="domain" description="GAF" evidence="4">
    <location>
        <begin position="488"/>
        <end position="609"/>
    </location>
</feature>
<dbReference type="AlphaFoldDB" id="A0A089HS01"/>
<feature type="transmembrane region" description="Helical" evidence="2">
    <location>
        <begin position="360"/>
        <end position="386"/>
    </location>
</feature>
<dbReference type="eggNOG" id="COG0451">
    <property type="taxonomic scope" value="Bacteria"/>
</dbReference>
<keyword evidence="2" id="KW-0812">Transmembrane</keyword>
<organism evidence="5 6">
    <name type="scientific">Paenibacillus durus</name>
    <name type="common">Paenibacillus azotofixans</name>
    <dbReference type="NCBI Taxonomy" id="44251"/>
    <lineage>
        <taxon>Bacteria</taxon>
        <taxon>Bacillati</taxon>
        <taxon>Bacillota</taxon>
        <taxon>Bacilli</taxon>
        <taxon>Bacillales</taxon>
        <taxon>Paenibacillaceae</taxon>
        <taxon>Paenibacillus</taxon>
    </lineage>
</organism>
<proteinExistence type="inferred from homology"/>
<evidence type="ECO:0000259" key="3">
    <source>
        <dbReference type="Pfam" id="PF01370"/>
    </source>
</evidence>
<dbReference type="Gene3D" id="3.30.450.40">
    <property type="match status" value="1"/>
</dbReference>
<dbReference type="InterPro" id="IPR029016">
    <property type="entry name" value="GAF-like_dom_sf"/>
</dbReference>
<protein>
    <submittedName>
        <fullName evidence="5">Uncharacterized protein</fullName>
    </submittedName>
</protein>
<dbReference type="EMBL" id="CP009288">
    <property type="protein sequence ID" value="AIQ13153.1"/>
    <property type="molecule type" value="Genomic_DNA"/>
</dbReference>
<keyword evidence="2" id="KW-1133">Transmembrane helix</keyword>
<dbReference type="SUPFAM" id="SSF55781">
    <property type="entry name" value="GAF domain-like"/>
    <property type="match status" value="1"/>
</dbReference>
<feature type="transmembrane region" description="Helical" evidence="2">
    <location>
        <begin position="406"/>
        <end position="424"/>
    </location>
</feature>
<comment type="similarity">
    <text evidence="1">Belongs to the NAD(P)-dependent epimerase/dehydratase family.</text>
</comment>
<dbReference type="InterPro" id="IPR001509">
    <property type="entry name" value="Epimerase_deHydtase"/>
</dbReference>
<dbReference type="Gene3D" id="3.40.50.720">
    <property type="entry name" value="NAD(P)-binding Rossmann-like Domain"/>
    <property type="match status" value="1"/>
</dbReference>
<keyword evidence="2" id="KW-0472">Membrane</keyword>
<dbReference type="RefSeq" id="WP_042206949.1">
    <property type="nucleotide sequence ID" value="NZ_CP009288.1"/>
</dbReference>
<feature type="domain" description="NAD-dependent epimerase/dehydratase" evidence="3">
    <location>
        <begin position="3"/>
        <end position="232"/>
    </location>
</feature>
<sequence>MKVLVTGGYGFIGSHVSDRFHKEGYDVYIIDELSSGSKRNIQFPHKGYILSINDPKCEEVFRSNKFDAVIHLAAQIGGPASIESPPQDTESNVLGLSNMLTMASRHGVRKFIFASSAEVYGIKEDAPLHETAPLSPRSLYGINKMIGETYCAKWQEIYGLDTVCFRMSNVYGPRQGNKDKGGVVSIFMDELMEGHGITVYGDGNQTRDFIYVEDVADAMFRASYSPVSGVYNLSAGKESSINELIDELQILQGGDARITYSSPREGDAYRLVLDNSRIMHDLDWAPKYSLHEGLHRTCNWKSDKQGEKSEQPSVSRTSSPLRKKLNRLLPYAENLIAFAALALIGSPLEITESAGLDLKLLYIIVMGILYGSRQSMLAVMLSVILFIQEKLDNGRDLLSLLYDTTLFFQMALYLFIGLVVGYSVEHRSNKLNRAERQLVQSGEKYTFLYEVYEDTRSVKDELQQQIRATEDSFGKINAVTRELESLEPERIFLEAVGVVEKIMRTDQVSIYTVNKSKQYLRLAAHSSGASLADARSLKVEEHPHIKSLLDSKRLYVNKELLPGLPLLAAPVLSSGEVVAVVSVHTVEFSRFTQYYQNLFKTVVDLISSSLSRAHAYVEAAADRRYIDGVDGRILRTEAFKSILASKQAASERFGVDYVLLSTGFRNASPELAERIHTSLRETDYLGLSEDGELLILLSNSNQKDAQFVMDRLSEKGVHLQEGVESFYV</sequence>
<dbReference type="Gene3D" id="3.90.25.10">
    <property type="entry name" value="UDP-galactose 4-epimerase, domain 1"/>
    <property type="match status" value="1"/>
</dbReference>
<dbReference type="InterPro" id="IPR003018">
    <property type="entry name" value="GAF"/>
</dbReference>
<reference evidence="5 6" key="1">
    <citation type="submission" date="2014-08" db="EMBL/GenBank/DDBJ databases">
        <title>Comparative genomics of the Paenibacillus odorifer group.</title>
        <authorList>
            <person name="den Bakker H.C."/>
            <person name="Tsai Y.-C."/>
            <person name="Martin N."/>
            <person name="Korlach J."/>
            <person name="Wiedmann M."/>
        </authorList>
    </citation>
    <scope>NUCLEOTIDE SEQUENCE [LARGE SCALE GENOMIC DNA]</scope>
    <source>
        <strain evidence="5 6">DSM 1735</strain>
    </source>
</reference>
<dbReference type="InterPro" id="IPR036291">
    <property type="entry name" value="NAD(P)-bd_dom_sf"/>
</dbReference>
<dbReference type="Pfam" id="PF01590">
    <property type="entry name" value="GAF"/>
    <property type="match status" value="1"/>
</dbReference>
<dbReference type="STRING" id="44251.PDUR_15455"/>